<dbReference type="Proteomes" id="UP000019471">
    <property type="component" value="Unassembled WGS sequence"/>
</dbReference>
<dbReference type="AlphaFoldDB" id="W9XUJ0"/>
<evidence type="ECO:0000313" key="2">
    <source>
        <dbReference type="EMBL" id="EXJ73919.1"/>
    </source>
</evidence>
<dbReference type="RefSeq" id="XP_007741019.1">
    <property type="nucleotide sequence ID" value="XM_007742829.1"/>
</dbReference>
<feature type="region of interest" description="Disordered" evidence="1">
    <location>
        <begin position="442"/>
        <end position="473"/>
    </location>
</feature>
<feature type="compositionally biased region" description="Low complexity" evidence="1">
    <location>
        <begin position="452"/>
        <end position="468"/>
    </location>
</feature>
<dbReference type="GeneID" id="19186946"/>
<keyword evidence="3" id="KW-1185">Reference proteome</keyword>
<organism evidence="2 3">
    <name type="scientific">Cladophialophora psammophila CBS 110553</name>
    <dbReference type="NCBI Taxonomy" id="1182543"/>
    <lineage>
        <taxon>Eukaryota</taxon>
        <taxon>Fungi</taxon>
        <taxon>Dikarya</taxon>
        <taxon>Ascomycota</taxon>
        <taxon>Pezizomycotina</taxon>
        <taxon>Eurotiomycetes</taxon>
        <taxon>Chaetothyriomycetidae</taxon>
        <taxon>Chaetothyriales</taxon>
        <taxon>Herpotrichiellaceae</taxon>
        <taxon>Cladophialophora</taxon>
    </lineage>
</organism>
<comment type="caution">
    <text evidence="2">The sequence shown here is derived from an EMBL/GenBank/DDBJ whole genome shotgun (WGS) entry which is preliminary data.</text>
</comment>
<reference evidence="2 3" key="1">
    <citation type="submission" date="2013-03" db="EMBL/GenBank/DDBJ databases">
        <title>The Genome Sequence of Cladophialophora psammophila CBS 110553.</title>
        <authorList>
            <consortium name="The Broad Institute Genomics Platform"/>
            <person name="Cuomo C."/>
            <person name="de Hoog S."/>
            <person name="Gorbushina A."/>
            <person name="Walker B."/>
            <person name="Young S.K."/>
            <person name="Zeng Q."/>
            <person name="Gargeya S."/>
            <person name="Fitzgerald M."/>
            <person name="Haas B."/>
            <person name="Abouelleil A."/>
            <person name="Allen A.W."/>
            <person name="Alvarado L."/>
            <person name="Arachchi H.M."/>
            <person name="Berlin A.M."/>
            <person name="Chapman S.B."/>
            <person name="Gainer-Dewar J."/>
            <person name="Goldberg J."/>
            <person name="Griggs A."/>
            <person name="Gujja S."/>
            <person name="Hansen M."/>
            <person name="Howarth C."/>
            <person name="Imamovic A."/>
            <person name="Ireland A."/>
            <person name="Larimer J."/>
            <person name="McCowan C."/>
            <person name="Murphy C."/>
            <person name="Pearson M."/>
            <person name="Poon T.W."/>
            <person name="Priest M."/>
            <person name="Roberts A."/>
            <person name="Saif S."/>
            <person name="Shea T."/>
            <person name="Sisk P."/>
            <person name="Sykes S."/>
            <person name="Wortman J."/>
            <person name="Nusbaum C."/>
            <person name="Birren B."/>
        </authorList>
    </citation>
    <scope>NUCLEOTIDE SEQUENCE [LARGE SCALE GENOMIC DNA]</scope>
    <source>
        <strain evidence="2 3">CBS 110553</strain>
    </source>
</reference>
<proteinExistence type="predicted"/>
<name>W9XUJ0_9EURO</name>
<gene>
    <name evidence="2" type="ORF">A1O5_02213</name>
</gene>
<evidence type="ECO:0000256" key="1">
    <source>
        <dbReference type="SAM" id="MobiDB-lite"/>
    </source>
</evidence>
<dbReference type="HOGENOM" id="CLU_027354_0_0_1"/>
<dbReference type="eggNOG" id="ENOG502QU7D">
    <property type="taxonomic scope" value="Eukaryota"/>
</dbReference>
<dbReference type="EMBL" id="AMGX01000003">
    <property type="protein sequence ID" value="EXJ73919.1"/>
    <property type="molecule type" value="Genomic_DNA"/>
</dbReference>
<protein>
    <submittedName>
        <fullName evidence="2">Uncharacterized protein</fullName>
    </submittedName>
</protein>
<sequence>MSYLGPFNGHVNGALVMKELHKPWPHWHTDNHSLVSNMPQRLKNRFKTAPYLTDQGTGSVFSLVKSAESLESIVEKGISKWYTTRKSLDFLDAGNRLRSNPSNVRRWMAHLLLNTTINIAVAQTIGQKWRAPANHFYNREMFSQYSATDLLKDIEIPKFEFSKTDYMQASENLGLAVIQDVREVPAGHQGLHLPEGTLGGGKQTSSFDQTLFVQVQGEELEDMMFTILQPSFEDSQGVLIMQNIKSNPGKAPTSLLSPKVFNALMMLDFWNPVYSWRRAVLMQYVPMSTVYNETTGKYDLEDQFIANVKNSKFYLEEDPEVRNASPEYQFITLLDTELQTHQAKIRQYMHSVDARLKTVEGLIDYIRLAESRRLIYRPLPLDEFALTIPYALKYGLDFHSRYEMTEAGDIQTLPGRGSKFFRSWTRTQDGWSLAGYDPHLIPRPDGLDEDSPSLTSPPAAASRSIRSAQTKTTRCPYREVWPEI</sequence>
<accession>W9XUJ0</accession>
<evidence type="ECO:0000313" key="3">
    <source>
        <dbReference type="Proteomes" id="UP000019471"/>
    </source>
</evidence>
<dbReference type="OrthoDB" id="6132182at2759"/>